<feature type="transmembrane region" description="Helical" evidence="9">
    <location>
        <begin position="6"/>
        <end position="28"/>
    </location>
</feature>
<dbReference type="InterPro" id="IPR002550">
    <property type="entry name" value="CNNM"/>
</dbReference>
<evidence type="ECO:0000256" key="8">
    <source>
        <dbReference type="PROSITE-ProRule" id="PRU01193"/>
    </source>
</evidence>
<organism evidence="12 13">
    <name type="scientific">Gulosibacter faecalis</name>
    <dbReference type="NCBI Taxonomy" id="272240"/>
    <lineage>
        <taxon>Bacteria</taxon>
        <taxon>Bacillati</taxon>
        <taxon>Actinomycetota</taxon>
        <taxon>Actinomycetes</taxon>
        <taxon>Micrococcales</taxon>
        <taxon>Microbacteriaceae</taxon>
        <taxon>Gulosibacter</taxon>
    </lineage>
</organism>
<feature type="transmembrane region" description="Helical" evidence="9">
    <location>
        <begin position="49"/>
        <end position="75"/>
    </location>
</feature>
<dbReference type="PANTHER" id="PTHR43099:SF5">
    <property type="entry name" value="HLYC_CORC FAMILY TRANSPORTER"/>
    <property type="match status" value="1"/>
</dbReference>
<protein>
    <submittedName>
        <fullName evidence="12">Hemolysin family protein</fullName>
    </submittedName>
</protein>
<dbReference type="PROSITE" id="PS51371">
    <property type="entry name" value="CBS"/>
    <property type="match status" value="1"/>
</dbReference>
<proteinExistence type="predicted"/>
<evidence type="ECO:0000256" key="4">
    <source>
        <dbReference type="ARBA" id="ARBA00022737"/>
    </source>
</evidence>
<evidence type="ECO:0000256" key="5">
    <source>
        <dbReference type="ARBA" id="ARBA00022989"/>
    </source>
</evidence>
<evidence type="ECO:0000256" key="6">
    <source>
        <dbReference type="ARBA" id="ARBA00023136"/>
    </source>
</evidence>
<feature type="domain" description="CNNM transmembrane" evidence="11">
    <location>
        <begin position="1"/>
        <end position="202"/>
    </location>
</feature>
<feature type="transmembrane region" description="Helical" evidence="9">
    <location>
        <begin position="99"/>
        <end position="123"/>
    </location>
</feature>
<dbReference type="InterPro" id="IPR051676">
    <property type="entry name" value="UPF0053_domain"/>
</dbReference>
<dbReference type="Gene3D" id="3.10.580.10">
    <property type="entry name" value="CBS-domain"/>
    <property type="match status" value="1"/>
</dbReference>
<reference evidence="13" key="1">
    <citation type="journal article" date="2019" name="Int. J. Syst. Evol. Microbiol.">
        <title>The Global Catalogue of Microorganisms (GCM) 10K type strain sequencing project: providing services to taxonomists for standard genome sequencing and annotation.</title>
        <authorList>
            <consortium name="The Broad Institute Genomics Platform"/>
            <consortium name="The Broad Institute Genome Sequencing Center for Infectious Disease"/>
            <person name="Wu L."/>
            <person name="Ma J."/>
        </authorList>
    </citation>
    <scope>NUCLEOTIDE SEQUENCE [LARGE SCALE GENOMIC DNA]</scope>
    <source>
        <strain evidence="13">TISTR 1514</strain>
    </source>
</reference>
<keyword evidence="13" id="KW-1185">Reference proteome</keyword>
<keyword evidence="2" id="KW-1003">Cell membrane</keyword>
<dbReference type="EMBL" id="JBHUNE010000006">
    <property type="protein sequence ID" value="MFD2758492.1"/>
    <property type="molecule type" value="Genomic_DNA"/>
</dbReference>
<evidence type="ECO:0000313" key="13">
    <source>
        <dbReference type="Proteomes" id="UP001597492"/>
    </source>
</evidence>
<feature type="transmembrane region" description="Helical" evidence="9">
    <location>
        <begin position="135"/>
        <end position="157"/>
    </location>
</feature>
<evidence type="ECO:0000259" key="11">
    <source>
        <dbReference type="PROSITE" id="PS51846"/>
    </source>
</evidence>
<evidence type="ECO:0000256" key="1">
    <source>
        <dbReference type="ARBA" id="ARBA00004651"/>
    </source>
</evidence>
<keyword evidence="4" id="KW-0677">Repeat</keyword>
<evidence type="ECO:0000259" key="10">
    <source>
        <dbReference type="PROSITE" id="PS51371"/>
    </source>
</evidence>
<evidence type="ECO:0000256" key="2">
    <source>
        <dbReference type="ARBA" id="ARBA00022475"/>
    </source>
</evidence>
<dbReference type="InterPro" id="IPR046342">
    <property type="entry name" value="CBS_dom_sf"/>
</dbReference>
<keyword evidence="3 8" id="KW-0812">Transmembrane</keyword>
<dbReference type="PROSITE" id="PS51846">
    <property type="entry name" value="CNNM"/>
    <property type="match status" value="1"/>
</dbReference>
<dbReference type="Proteomes" id="UP001597492">
    <property type="component" value="Unassembled WGS sequence"/>
</dbReference>
<name>A0ABW5UXQ2_9MICO</name>
<keyword evidence="6 8" id="KW-0472">Membrane</keyword>
<dbReference type="InterPro" id="IPR044751">
    <property type="entry name" value="Ion_transp-like_CBS"/>
</dbReference>
<dbReference type="PANTHER" id="PTHR43099">
    <property type="entry name" value="UPF0053 PROTEIN YRKA"/>
    <property type="match status" value="1"/>
</dbReference>
<dbReference type="Pfam" id="PF00571">
    <property type="entry name" value="CBS"/>
    <property type="match status" value="1"/>
</dbReference>
<keyword evidence="7" id="KW-0129">CBS domain</keyword>
<evidence type="ECO:0000256" key="9">
    <source>
        <dbReference type="SAM" id="Phobius"/>
    </source>
</evidence>
<dbReference type="RefSeq" id="WP_019617766.1">
    <property type="nucleotide sequence ID" value="NZ_JBHUNE010000006.1"/>
</dbReference>
<keyword evidence="5 8" id="KW-1133">Transmembrane helix</keyword>
<accession>A0ABW5UXQ2</accession>
<dbReference type="SUPFAM" id="SSF54631">
    <property type="entry name" value="CBS-domain pair"/>
    <property type="match status" value="1"/>
</dbReference>
<evidence type="ECO:0000313" key="12">
    <source>
        <dbReference type="EMBL" id="MFD2758492.1"/>
    </source>
</evidence>
<gene>
    <name evidence="12" type="ORF">ACFSW7_08885</name>
</gene>
<dbReference type="Pfam" id="PF01595">
    <property type="entry name" value="CNNM"/>
    <property type="match status" value="1"/>
</dbReference>
<dbReference type="CDD" id="cd04590">
    <property type="entry name" value="CBS_pair_CorC_HlyC_assoc"/>
    <property type="match status" value="1"/>
</dbReference>
<sequence>MNDFMGIVWLVVLLLGNAFFVGAEFAVISARRSQIEPRAERGSRSAQTALYAMEHATLMLATSQLGITICSLLILNVSEPAIHHLLEGPLAWTGMSVEWVSVAAFVITLVLVTYLHVVFGEMVPKNLAFSVPDRAVLLLAPPLVFVSKLFRPIIWLLNEIANLTIRAFGVKPKNEATSAYTFDEVAGIVEQSTREGILADEAGTLANTFEFTSKRVREVAVPVGEIRALPMGCSPHDLQRAVAEYGFSRYVIADDGGPVGYVHIKDLLDIPDEVFEDPLEQSRIRSLTSVYEGSELEDALATLRRTGRHLARVVSKTGENTGVLFLEDVIEVLVGEVHDATARR</sequence>
<feature type="domain" description="CBS" evidence="10">
    <location>
        <begin position="283"/>
        <end position="340"/>
    </location>
</feature>
<evidence type="ECO:0000256" key="7">
    <source>
        <dbReference type="PROSITE-ProRule" id="PRU00703"/>
    </source>
</evidence>
<evidence type="ECO:0000256" key="3">
    <source>
        <dbReference type="ARBA" id="ARBA00022692"/>
    </source>
</evidence>
<comment type="subcellular location">
    <subcellularLocation>
        <location evidence="1">Cell membrane</location>
        <topology evidence="1">Multi-pass membrane protein</topology>
    </subcellularLocation>
</comment>
<dbReference type="InterPro" id="IPR000644">
    <property type="entry name" value="CBS_dom"/>
</dbReference>
<comment type="caution">
    <text evidence="12">The sequence shown here is derived from an EMBL/GenBank/DDBJ whole genome shotgun (WGS) entry which is preliminary data.</text>
</comment>